<dbReference type="Pfam" id="PF04542">
    <property type="entry name" value="Sigma70_r2"/>
    <property type="match status" value="1"/>
</dbReference>
<dbReference type="PRINTS" id="PR00046">
    <property type="entry name" value="SIGMA70FCT"/>
</dbReference>
<dbReference type="Pfam" id="PF04545">
    <property type="entry name" value="Sigma70_r4"/>
    <property type="match status" value="1"/>
</dbReference>
<dbReference type="GO" id="GO:0006352">
    <property type="term" value="P:DNA-templated transcription initiation"/>
    <property type="evidence" value="ECO:0007669"/>
    <property type="project" value="InterPro"/>
</dbReference>
<accession>A0A0B6RRA1</accession>
<reference evidence="7 8" key="2">
    <citation type="journal article" date="2016" name="Appl. Microbiol. Biotechnol.">
        <title>Mutations improving production and secretion of extracellular lipase by Burkholderia glumae PG1.</title>
        <authorList>
            <person name="Knapp A."/>
            <person name="Voget S."/>
            <person name="Gao R."/>
            <person name="Zaburannyi N."/>
            <person name="Krysciak D."/>
            <person name="Breuer M."/>
            <person name="Hauer B."/>
            <person name="Streit W.R."/>
            <person name="Muller R."/>
            <person name="Daniel R."/>
            <person name="Jaeger K.E."/>
        </authorList>
    </citation>
    <scope>NUCLEOTIDE SEQUENCE [LARGE SCALE GENOMIC DNA]</scope>
    <source>
        <strain evidence="7 8">PG1</strain>
    </source>
</reference>
<dbReference type="PANTHER" id="PTHR30385">
    <property type="entry name" value="SIGMA FACTOR F FLAGELLAR"/>
    <property type="match status" value="1"/>
</dbReference>
<keyword evidence="4" id="KW-0804">Transcription</keyword>
<gene>
    <name evidence="7" type="primary">fliA2</name>
    <name evidence="7" type="ORF">BGL_1c13770</name>
</gene>
<organism evidence="7 8">
    <name type="scientific">Burkholderia plantarii</name>
    <dbReference type="NCBI Taxonomy" id="41899"/>
    <lineage>
        <taxon>Bacteria</taxon>
        <taxon>Pseudomonadati</taxon>
        <taxon>Pseudomonadota</taxon>
        <taxon>Betaproteobacteria</taxon>
        <taxon>Burkholderiales</taxon>
        <taxon>Burkholderiaceae</taxon>
        <taxon>Burkholderia</taxon>
    </lineage>
</organism>
<evidence type="ECO:0000256" key="3">
    <source>
        <dbReference type="ARBA" id="ARBA00023125"/>
    </source>
</evidence>
<dbReference type="RefSeq" id="WP_080937113.1">
    <property type="nucleotide sequence ID" value="NZ_CP002580.1"/>
</dbReference>
<keyword evidence="8" id="KW-1185">Reference proteome</keyword>
<dbReference type="Proteomes" id="UP000031838">
    <property type="component" value="Chromosome 1"/>
</dbReference>
<dbReference type="InterPro" id="IPR013324">
    <property type="entry name" value="RNA_pol_sigma_r3/r4-like"/>
</dbReference>
<feature type="domain" description="RNA polymerase sigma-70 region 2" evidence="5">
    <location>
        <begin position="41"/>
        <end position="106"/>
    </location>
</feature>
<evidence type="ECO:0000259" key="6">
    <source>
        <dbReference type="Pfam" id="PF04545"/>
    </source>
</evidence>
<dbReference type="KEGG" id="bgp:BGL_1c13770"/>
<feature type="domain" description="RNA polymerase sigma-70 region 4" evidence="6">
    <location>
        <begin position="202"/>
        <end position="248"/>
    </location>
</feature>
<dbReference type="InterPro" id="IPR013325">
    <property type="entry name" value="RNA_pol_sigma_r2"/>
</dbReference>
<evidence type="ECO:0000313" key="8">
    <source>
        <dbReference type="Proteomes" id="UP000031838"/>
    </source>
</evidence>
<evidence type="ECO:0000259" key="5">
    <source>
        <dbReference type="Pfam" id="PF04542"/>
    </source>
</evidence>
<dbReference type="InterPro" id="IPR007627">
    <property type="entry name" value="RNA_pol_sigma70_r2"/>
</dbReference>
<keyword evidence="2" id="KW-0731">Sigma factor</keyword>
<protein>
    <submittedName>
        <fullName evidence="7">RNA polymerase, sigma factor FliA</fullName>
    </submittedName>
</protein>
<dbReference type="InterPro" id="IPR000943">
    <property type="entry name" value="RNA_pol_sigma70"/>
</dbReference>
<dbReference type="SUPFAM" id="SSF88946">
    <property type="entry name" value="Sigma2 domain of RNA polymerase sigma factors"/>
    <property type="match status" value="1"/>
</dbReference>
<evidence type="ECO:0000256" key="2">
    <source>
        <dbReference type="ARBA" id="ARBA00023082"/>
    </source>
</evidence>
<evidence type="ECO:0000256" key="4">
    <source>
        <dbReference type="ARBA" id="ARBA00023163"/>
    </source>
</evidence>
<dbReference type="EMBL" id="CP002580">
    <property type="protein sequence ID" value="AJK45893.1"/>
    <property type="molecule type" value="Genomic_DNA"/>
</dbReference>
<dbReference type="HOGENOM" id="CLU_014793_8_5_4"/>
<dbReference type="GO" id="GO:0003677">
    <property type="term" value="F:DNA binding"/>
    <property type="evidence" value="ECO:0007669"/>
    <property type="project" value="UniProtKB-KW"/>
</dbReference>
<keyword evidence="1" id="KW-0805">Transcription regulation</keyword>
<evidence type="ECO:0000256" key="1">
    <source>
        <dbReference type="ARBA" id="ARBA00023015"/>
    </source>
</evidence>
<reference evidence="8" key="1">
    <citation type="submission" date="2011-03" db="EMBL/GenBank/DDBJ databases">
        <authorList>
            <person name="Voget S."/>
            <person name="Streit W.R."/>
            <person name="Jaeger K.E."/>
            <person name="Daniel R."/>
        </authorList>
    </citation>
    <scope>NUCLEOTIDE SEQUENCE [LARGE SCALE GENOMIC DNA]</scope>
    <source>
        <strain evidence="8">PG1</strain>
    </source>
</reference>
<dbReference type="InterPro" id="IPR007630">
    <property type="entry name" value="RNA_pol_sigma70_r4"/>
</dbReference>
<dbReference type="InterPro" id="IPR014284">
    <property type="entry name" value="RNA_pol_sigma-70_dom"/>
</dbReference>
<sequence>MNPAGAPLAGDAVPPDAGDAALWHAFEAARAAPAREAIFEFYLPYATSVAAKLYRGRHRDDVDYPDYLQFACIGLLESIDRFDRAKGNAFTTFATQRIKGSVLDGVVRLTDGQEQTALRARVRRERLESLNQAADDAPRDVFRMLAGVTVGLAISFMLDDTGMVEARAEDGGGAPAASPFQDMPYRSVAQQQTRSRLQEAVGRLPEREQKIIRYHYFHRLNFEHIADLLGLSKARVSQLHRAALDTLRGQIGTGEDFYLLA</sequence>
<dbReference type="SUPFAM" id="SSF88659">
    <property type="entry name" value="Sigma3 and sigma4 domains of RNA polymerase sigma factors"/>
    <property type="match status" value="1"/>
</dbReference>
<dbReference type="Gene3D" id="1.10.1740.10">
    <property type="match status" value="1"/>
</dbReference>
<dbReference type="Gene3D" id="1.20.140.160">
    <property type="match status" value="1"/>
</dbReference>
<keyword evidence="3" id="KW-0238">DNA-binding</keyword>
<name>A0A0B6RRA1_BURPL</name>
<dbReference type="GO" id="GO:0016987">
    <property type="term" value="F:sigma factor activity"/>
    <property type="evidence" value="ECO:0007669"/>
    <property type="project" value="UniProtKB-KW"/>
</dbReference>
<dbReference type="NCBIfam" id="TIGR02937">
    <property type="entry name" value="sigma70-ECF"/>
    <property type="match status" value="1"/>
</dbReference>
<proteinExistence type="predicted"/>
<dbReference type="CDD" id="cd06171">
    <property type="entry name" value="Sigma70_r4"/>
    <property type="match status" value="1"/>
</dbReference>
<evidence type="ECO:0000313" key="7">
    <source>
        <dbReference type="EMBL" id="AJK45893.1"/>
    </source>
</evidence>
<dbReference type="AlphaFoldDB" id="A0A0B6RRA1"/>